<organism evidence="1 2">
    <name type="scientific">Lophiotrema nucula</name>
    <dbReference type="NCBI Taxonomy" id="690887"/>
    <lineage>
        <taxon>Eukaryota</taxon>
        <taxon>Fungi</taxon>
        <taxon>Dikarya</taxon>
        <taxon>Ascomycota</taxon>
        <taxon>Pezizomycotina</taxon>
        <taxon>Dothideomycetes</taxon>
        <taxon>Pleosporomycetidae</taxon>
        <taxon>Pleosporales</taxon>
        <taxon>Lophiotremataceae</taxon>
        <taxon>Lophiotrema</taxon>
    </lineage>
</organism>
<dbReference type="Proteomes" id="UP000799770">
    <property type="component" value="Unassembled WGS sequence"/>
</dbReference>
<dbReference type="EMBL" id="ML977338">
    <property type="protein sequence ID" value="KAF2110384.1"/>
    <property type="molecule type" value="Genomic_DNA"/>
</dbReference>
<dbReference type="AlphaFoldDB" id="A0A6A5YUE7"/>
<name>A0A6A5YUE7_9PLEO</name>
<accession>A0A6A5YUE7</accession>
<evidence type="ECO:0000313" key="1">
    <source>
        <dbReference type="EMBL" id="KAF2110384.1"/>
    </source>
</evidence>
<dbReference type="OrthoDB" id="4757095at2759"/>
<keyword evidence="2" id="KW-1185">Reference proteome</keyword>
<reference evidence="1" key="1">
    <citation type="journal article" date="2020" name="Stud. Mycol.">
        <title>101 Dothideomycetes genomes: a test case for predicting lifestyles and emergence of pathogens.</title>
        <authorList>
            <person name="Haridas S."/>
            <person name="Albert R."/>
            <person name="Binder M."/>
            <person name="Bloem J."/>
            <person name="Labutti K."/>
            <person name="Salamov A."/>
            <person name="Andreopoulos B."/>
            <person name="Baker S."/>
            <person name="Barry K."/>
            <person name="Bills G."/>
            <person name="Bluhm B."/>
            <person name="Cannon C."/>
            <person name="Castanera R."/>
            <person name="Culley D."/>
            <person name="Daum C."/>
            <person name="Ezra D."/>
            <person name="Gonzalez J."/>
            <person name="Henrissat B."/>
            <person name="Kuo A."/>
            <person name="Liang C."/>
            <person name="Lipzen A."/>
            <person name="Lutzoni F."/>
            <person name="Magnuson J."/>
            <person name="Mondo S."/>
            <person name="Nolan M."/>
            <person name="Ohm R."/>
            <person name="Pangilinan J."/>
            <person name="Park H.-J."/>
            <person name="Ramirez L."/>
            <person name="Alfaro M."/>
            <person name="Sun H."/>
            <person name="Tritt A."/>
            <person name="Yoshinaga Y."/>
            <person name="Zwiers L.-H."/>
            <person name="Turgeon B."/>
            <person name="Goodwin S."/>
            <person name="Spatafora J."/>
            <person name="Crous P."/>
            <person name="Grigoriev I."/>
        </authorList>
    </citation>
    <scope>NUCLEOTIDE SEQUENCE</scope>
    <source>
        <strain evidence="1">CBS 627.86</strain>
    </source>
</reference>
<sequence length="268" mass="30066">MAAASTDGQDACSLVSLPLEIRHEIYQHLVPKRLHFSPYRGGFQLSPCVASNPGVSYSGYTNRTRADSSAWGPHWRCEDVALRFDDGPLKYSCTGLAALMTACKFMHVGVFEYLMGSVTFHVIGSNILQTIVNTRYKVESTSPRLDYLLAGLVAMKQLSITLRLPASPEKFEAALSTLRSTIPSFKKLRKLDIWIDKEEVQLLSHTIDSAMLNYLCPLADIPDLELSLCLPNRYTEVTMTPFEVHRRAWERSQEYGRKRSGGSQLNSD</sequence>
<protein>
    <submittedName>
        <fullName evidence="1">Uncharacterized protein</fullName>
    </submittedName>
</protein>
<proteinExistence type="predicted"/>
<gene>
    <name evidence="1" type="ORF">BDV96DRAFT_201399</name>
</gene>
<evidence type="ECO:0000313" key="2">
    <source>
        <dbReference type="Proteomes" id="UP000799770"/>
    </source>
</evidence>